<evidence type="ECO:0000256" key="5">
    <source>
        <dbReference type="SAM" id="MobiDB-lite"/>
    </source>
</evidence>
<evidence type="ECO:0000256" key="2">
    <source>
        <dbReference type="ARBA" id="ARBA00022692"/>
    </source>
</evidence>
<organism evidence="7 8">
    <name type="scientific">Rhodotorula mucilaginosa</name>
    <name type="common">Yeast</name>
    <name type="synonym">Rhodotorula rubra</name>
    <dbReference type="NCBI Taxonomy" id="5537"/>
    <lineage>
        <taxon>Eukaryota</taxon>
        <taxon>Fungi</taxon>
        <taxon>Dikarya</taxon>
        <taxon>Basidiomycota</taxon>
        <taxon>Pucciniomycotina</taxon>
        <taxon>Microbotryomycetes</taxon>
        <taxon>Sporidiobolales</taxon>
        <taxon>Sporidiobolaceae</taxon>
        <taxon>Rhodotorula</taxon>
    </lineage>
</organism>
<evidence type="ECO:0000256" key="4">
    <source>
        <dbReference type="ARBA" id="ARBA00023136"/>
    </source>
</evidence>
<feature type="transmembrane region" description="Helical" evidence="6">
    <location>
        <begin position="186"/>
        <end position="202"/>
    </location>
</feature>
<accession>A0A9P6W365</accession>
<sequence length="462" mass="49078">MIHSHWTPDDEDTWLESIMEAINAVSEAAQQVGGEGVASTFNTNDKYIGLALAISSSVAIGTSFIITKKGLISAADSHDGFSSESYSYLKNGLWWAGMLTMVVGEVANFAAYTYAPPILVTPLGALSVLIGAILAAFFLGERLGKIGISGCSLCLVGSIVIVLHAPEDKEIATVDEMLEYALQPGFMAYCLFVLVFSLYMIYKVAPKYGATNPLVHISICSLVGSISVMAVKALGIALKLTFAGNNQLWRAGTWIFAITALDLFPTTVVNTSYYVMFTTSTLLASVILFHGLNTAGGAQTFSLLCGLYIISMGVYLLNLSRAENEGMADHSLRQSLGGGAGGGRQSYSGGRLLSNRLSLTSDSDGHERGADARHSTGLYRVGGAVVGGVQPLFDYDRATEGKIQVGAGGGGGGHGGEHMRMDQFALRNDDDDDDDDDRMDDEVHVKVHRPNGGNGSEGLYRH</sequence>
<keyword evidence="4 6" id="KW-0472">Membrane</keyword>
<evidence type="ECO:0008006" key="9">
    <source>
        <dbReference type="Google" id="ProtNLM"/>
    </source>
</evidence>
<dbReference type="GO" id="GO:0015095">
    <property type="term" value="F:magnesium ion transmembrane transporter activity"/>
    <property type="evidence" value="ECO:0007669"/>
    <property type="project" value="InterPro"/>
</dbReference>
<dbReference type="Proteomes" id="UP000777482">
    <property type="component" value="Unassembled WGS sequence"/>
</dbReference>
<dbReference type="PANTHER" id="PTHR12570:SF85">
    <property type="entry name" value="DUF803 DOMAIN MEMBRANE PROTEIN (AFU_ORTHOLOGUE AFUA_1G15880)"/>
    <property type="match status" value="1"/>
</dbReference>
<feature type="transmembrane region" description="Helical" evidence="6">
    <location>
        <begin position="146"/>
        <end position="166"/>
    </location>
</feature>
<evidence type="ECO:0000256" key="3">
    <source>
        <dbReference type="ARBA" id="ARBA00022989"/>
    </source>
</evidence>
<dbReference type="SUPFAM" id="SSF103481">
    <property type="entry name" value="Multidrug resistance efflux transporter EmrE"/>
    <property type="match status" value="1"/>
</dbReference>
<evidence type="ECO:0000313" key="7">
    <source>
        <dbReference type="EMBL" id="KAG0663404.1"/>
    </source>
</evidence>
<gene>
    <name evidence="7" type="ORF">C6P46_002743</name>
</gene>
<evidence type="ECO:0000313" key="8">
    <source>
        <dbReference type="Proteomes" id="UP000777482"/>
    </source>
</evidence>
<feature type="transmembrane region" description="Helical" evidence="6">
    <location>
        <begin position="214"/>
        <end position="236"/>
    </location>
</feature>
<feature type="region of interest" description="Disordered" evidence="5">
    <location>
        <begin position="427"/>
        <end position="462"/>
    </location>
</feature>
<dbReference type="AlphaFoldDB" id="A0A9P6W365"/>
<feature type="compositionally biased region" description="Acidic residues" evidence="5">
    <location>
        <begin position="429"/>
        <end position="440"/>
    </location>
</feature>
<reference evidence="7 8" key="1">
    <citation type="submission" date="2020-11" db="EMBL/GenBank/DDBJ databases">
        <title>Kefir isolates.</title>
        <authorList>
            <person name="Marcisauskas S."/>
            <person name="Kim Y."/>
            <person name="Blasche S."/>
        </authorList>
    </citation>
    <scope>NUCLEOTIDE SEQUENCE [LARGE SCALE GENOMIC DNA]</scope>
    <source>
        <strain evidence="7 8">KR</strain>
    </source>
</reference>
<dbReference type="EMBL" id="PUHQ01000020">
    <property type="protein sequence ID" value="KAG0663404.1"/>
    <property type="molecule type" value="Genomic_DNA"/>
</dbReference>
<keyword evidence="2 6" id="KW-0812">Transmembrane</keyword>
<proteinExistence type="predicted"/>
<comment type="subcellular location">
    <subcellularLocation>
        <location evidence="1">Membrane</location>
        <topology evidence="1">Multi-pass membrane protein</topology>
    </subcellularLocation>
</comment>
<protein>
    <recommendedName>
        <fullName evidence="9">DUF803-domain-containing protein</fullName>
    </recommendedName>
</protein>
<feature type="transmembrane region" description="Helical" evidence="6">
    <location>
        <begin position="248"/>
        <end position="266"/>
    </location>
</feature>
<dbReference type="PANTHER" id="PTHR12570">
    <property type="match status" value="1"/>
</dbReference>
<dbReference type="GO" id="GO:0016020">
    <property type="term" value="C:membrane"/>
    <property type="evidence" value="ECO:0007669"/>
    <property type="project" value="UniProtKB-SubCell"/>
</dbReference>
<name>A0A9P6W365_RHOMI</name>
<dbReference type="OrthoDB" id="6428174at2759"/>
<feature type="transmembrane region" description="Helical" evidence="6">
    <location>
        <begin position="118"/>
        <end position="139"/>
    </location>
</feature>
<keyword evidence="8" id="KW-1185">Reference proteome</keyword>
<feature type="transmembrane region" description="Helical" evidence="6">
    <location>
        <begin position="273"/>
        <end position="292"/>
    </location>
</feature>
<comment type="caution">
    <text evidence="7">The sequence shown here is derived from an EMBL/GenBank/DDBJ whole genome shotgun (WGS) entry which is preliminary data.</text>
</comment>
<evidence type="ECO:0000256" key="1">
    <source>
        <dbReference type="ARBA" id="ARBA00004141"/>
    </source>
</evidence>
<dbReference type="InterPro" id="IPR008521">
    <property type="entry name" value="Mg_trans_NIPA"/>
</dbReference>
<feature type="transmembrane region" description="Helical" evidence="6">
    <location>
        <begin position="47"/>
        <end position="66"/>
    </location>
</feature>
<keyword evidence="3 6" id="KW-1133">Transmembrane helix</keyword>
<feature type="transmembrane region" description="Helical" evidence="6">
    <location>
        <begin position="92"/>
        <end position="112"/>
    </location>
</feature>
<dbReference type="InterPro" id="IPR037185">
    <property type="entry name" value="EmrE-like"/>
</dbReference>
<feature type="transmembrane region" description="Helical" evidence="6">
    <location>
        <begin position="298"/>
        <end position="317"/>
    </location>
</feature>
<dbReference type="Pfam" id="PF05653">
    <property type="entry name" value="Mg_trans_NIPA"/>
    <property type="match status" value="1"/>
</dbReference>
<evidence type="ECO:0000256" key="6">
    <source>
        <dbReference type="SAM" id="Phobius"/>
    </source>
</evidence>